<dbReference type="Proteomes" id="UP000620366">
    <property type="component" value="Unassembled WGS sequence"/>
</dbReference>
<evidence type="ECO:0000256" key="17">
    <source>
        <dbReference type="ARBA" id="ARBA00076158"/>
    </source>
</evidence>
<keyword evidence="9 19" id="KW-0573">Peptidoglycan synthesis</keyword>
<dbReference type="EMBL" id="JACRSP010000001">
    <property type="protein sequence ID" value="MBC8535185.1"/>
    <property type="molecule type" value="Genomic_DNA"/>
</dbReference>
<feature type="binding site" evidence="19">
    <location>
        <position position="30"/>
    </location>
    <ligand>
        <name>UDP-N-acetyl-alpha-D-muramoyl-L-alanyl-D-glutamate</name>
        <dbReference type="ChEBI" id="CHEBI:83900"/>
    </ligand>
</feature>
<evidence type="ECO:0000256" key="7">
    <source>
        <dbReference type="ARBA" id="ARBA00022840"/>
    </source>
</evidence>
<dbReference type="GO" id="GO:0000287">
    <property type="term" value="F:magnesium ion binding"/>
    <property type="evidence" value="ECO:0007669"/>
    <property type="project" value="UniProtKB-UniRule"/>
</dbReference>
<dbReference type="GO" id="GO:0005524">
    <property type="term" value="F:ATP binding"/>
    <property type="evidence" value="ECO:0007669"/>
    <property type="project" value="UniProtKB-UniRule"/>
</dbReference>
<dbReference type="NCBIfam" id="NF001126">
    <property type="entry name" value="PRK00139.1-4"/>
    <property type="match status" value="1"/>
</dbReference>
<accession>A0A926DDT6</accession>
<dbReference type="GO" id="GO:0051301">
    <property type="term" value="P:cell division"/>
    <property type="evidence" value="ECO:0007669"/>
    <property type="project" value="UniProtKB-KW"/>
</dbReference>
<comment type="similarity">
    <text evidence="2 19">Belongs to the MurCDEF family. MurE subfamily.</text>
</comment>
<dbReference type="GO" id="GO:0008360">
    <property type="term" value="P:regulation of cell shape"/>
    <property type="evidence" value="ECO:0007669"/>
    <property type="project" value="UniProtKB-KW"/>
</dbReference>
<feature type="binding site" evidence="19">
    <location>
        <begin position="108"/>
        <end position="114"/>
    </location>
    <ligand>
        <name>ATP</name>
        <dbReference type="ChEBI" id="CHEBI:30616"/>
    </ligand>
</feature>
<name>A0A926DDT6_9FIRM</name>
<feature type="binding site" evidence="19">
    <location>
        <position position="185"/>
    </location>
    <ligand>
        <name>UDP-N-acetyl-alpha-D-muramoyl-L-alanyl-D-glutamate</name>
        <dbReference type="ChEBI" id="CHEBI:83900"/>
    </ligand>
</feature>
<sequence length="485" mass="52587">MKLRELLRGVDVVGTANSLDCEITGVCQDSRKATPGCLFVAVDGVLSDGHKYIPQAMEKGAAAVVVEKPEFAAGNCILVRDSRKAVTQIAANFYSHPAERLKLIGITGTNGKTTTTYIVKHILEQAGHRVGLIGTIQNMIGERVLETEYTTPESIELQALFAEMADAGVEYVVMEVSSHSLAQHRVDGLTFEVGIFTNLTQDHLDFHGTMQEYLKAKAMLFSMSKIGVLNADDPATKEILAITGVKSYTYSVDTNDGDITAKNISLKNDRIEFEAVARGMIGRVEVAIPGKFTAYNVLASIGCCLCLGLPLADIIGSLKSVTGVKGRVEVVPTGRDFTVLIDYSHTPDSLYNVLQTIRGFAEGRVVTVFGCGGDRDRTKRPKMGKIAADLSDFAVVTSDNPRTEDPHAIIEEILVGLEGTKTPYVVVENRRDAIGYALAHAQTKDVILLAGKGHETYQVLAQGKIHFDEREIVAELLGQQEESKQ</sequence>
<proteinExistence type="inferred from homology"/>
<evidence type="ECO:0000256" key="5">
    <source>
        <dbReference type="ARBA" id="ARBA00022618"/>
    </source>
</evidence>
<evidence type="ECO:0000256" key="18">
    <source>
        <dbReference type="ARBA" id="ARBA00081560"/>
    </source>
</evidence>
<dbReference type="PANTHER" id="PTHR23135">
    <property type="entry name" value="MUR LIGASE FAMILY MEMBER"/>
    <property type="match status" value="1"/>
</dbReference>
<dbReference type="EC" id="6.3.2.13" evidence="14 19"/>
<dbReference type="Gene3D" id="3.40.1190.10">
    <property type="entry name" value="Mur-like, catalytic domain"/>
    <property type="match status" value="1"/>
</dbReference>
<evidence type="ECO:0000256" key="3">
    <source>
        <dbReference type="ARBA" id="ARBA00022490"/>
    </source>
</evidence>
<evidence type="ECO:0000313" key="25">
    <source>
        <dbReference type="Proteomes" id="UP000620366"/>
    </source>
</evidence>
<dbReference type="InterPro" id="IPR018109">
    <property type="entry name" value="Folylpolyglutamate_synth_CS"/>
</dbReference>
<feature type="binding site" evidence="19">
    <location>
        <begin position="150"/>
        <end position="151"/>
    </location>
    <ligand>
        <name>UDP-N-acetyl-alpha-D-muramoyl-L-alanyl-D-glutamate</name>
        <dbReference type="ChEBI" id="CHEBI:83900"/>
    </ligand>
</feature>
<dbReference type="GO" id="GO:0071555">
    <property type="term" value="P:cell wall organization"/>
    <property type="evidence" value="ECO:0007669"/>
    <property type="project" value="UniProtKB-KW"/>
</dbReference>
<dbReference type="SUPFAM" id="SSF53623">
    <property type="entry name" value="MurD-like peptide ligases, catalytic domain"/>
    <property type="match status" value="1"/>
</dbReference>
<dbReference type="InterPro" id="IPR000713">
    <property type="entry name" value="Mur_ligase_N"/>
</dbReference>
<evidence type="ECO:0000313" key="24">
    <source>
        <dbReference type="EMBL" id="MBC8535185.1"/>
    </source>
</evidence>
<dbReference type="InterPro" id="IPR036615">
    <property type="entry name" value="Mur_ligase_C_dom_sf"/>
</dbReference>
<dbReference type="GO" id="GO:0004326">
    <property type="term" value="F:tetrahydrofolylpolyglutamate synthase activity"/>
    <property type="evidence" value="ECO:0007669"/>
    <property type="project" value="InterPro"/>
</dbReference>
<feature type="binding site" evidence="19">
    <location>
        <position position="183"/>
    </location>
    <ligand>
        <name>UDP-N-acetyl-alpha-D-muramoyl-L-alanyl-D-glutamate</name>
        <dbReference type="ChEBI" id="CHEBI:83900"/>
    </ligand>
</feature>
<feature type="short sequence motif" description="Meso-diaminopimelate recognition motif" evidence="19">
    <location>
        <begin position="399"/>
        <end position="402"/>
    </location>
</feature>
<comment type="subcellular location">
    <subcellularLocation>
        <location evidence="19 20">Cytoplasm</location>
    </subcellularLocation>
</comment>
<keyword evidence="4 19" id="KW-0436">Ligase</keyword>
<dbReference type="FunFam" id="3.90.190.20:FF:000006">
    <property type="entry name" value="UDP-N-acetylmuramoyl-L-alanyl-D-glutamate--2,6-diaminopimelate ligase"/>
    <property type="match status" value="1"/>
</dbReference>
<dbReference type="NCBIfam" id="TIGR01085">
    <property type="entry name" value="murE"/>
    <property type="match status" value="1"/>
</dbReference>
<feature type="binding site" evidence="19">
    <location>
        <position position="455"/>
    </location>
    <ligand>
        <name>meso-2,6-diaminopimelate</name>
        <dbReference type="ChEBI" id="CHEBI:57791"/>
    </ligand>
</feature>
<keyword evidence="3 19" id="KW-0963">Cytoplasm</keyword>
<feature type="binding site" evidence="19">
    <location>
        <begin position="399"/>
        <end position="402"/>
    </location>
    <ligand>
        <name>meso-2,6-diaminopimelate</name>
        <dbReference type="ChEBI" id="CHEBI:57791"/>
    </ligand>
</feature>
<comment type="cofactor">
    <cofactor evidence="19">
        <name>Mg(2+)</name>
        <dbReference type="ChEBI" id="CHEBI:18420"/>
    </cofactor>
</comment>
<dbReference type="InterPro" id="IPR013221">
    <property type="entry name" value="Mur_ligase_cen"/>
</dbReference>
<organism evidence="24 25">
    <name type="scientific">Feifania hominis</name>
    <dbReference type="NCBI Taxonomy" id="2763660"/>
    <lineage>
        <taxon>Bacteria</taxon>
        <taxon>Bacillati</taxon>
        <taxon>Bacillota</taxon>
        <taxon>Clostridia</taxon>
        <taxon>Eubacteriales</taxon>
        <taxon>Feifaniaceae</taxon>
        <taxon>Feifania</taxon>
    </lineage>
</organism>
<dbReference type="InterPro" id="IPR005761">
    <property type="entry name" value="UDP-N-AcMur-Glu-dNH2Pim_ligase"/>
</dbReference>
<comment type="caution">
    <text evidence="19">Lacks conserved residue(s) required for the propagation of feature annotation.</text>
</comment>
<feature type="domain" description="Mur ligase central" evidence="23">
    <location>
        <begin position="106"/>
        <end position="303"/>
    </location>
</feature>
<keyword evidence="7 19" id="KW-0067">ATP-binding</keyword>
<evidence type="ECO:0000256" key="14">
    <source>
        <dbReference type="ARBA" id="ARBA00066633"/>
    </source>
</evidence>
<dbReference type="Pfam" id="PF01225">
    <property type="entry name" value="Mur_ligase"/>
    <property type="match status" value="1"/>
</dbReference>
<evidence type="ECO:0000256" key="6">
    <source>
        <dbReference type="ARBA" id="ARBA00022741"/>
    </source>
</evidence>
<feature type="binding site" evidence="19">
    <location>
        <position position="375"/>
    </location>
    <ligand>
        <name>meso-2,6-diaminopimelate</name>
        <dbReference type="ChEBI" id="CHEBI:57791"/>
    </ligand>
</feature>
<evidence type="ECO:0000259" key="22">
    <source>
        <dbReference type="Pfam" id="PF02875"/>
    </source>
</evidence>
<dbReference type="InterPro" id="IPR004101">
    <property type="entry name" value="Mur_ligase_C"/>
</dbReference>
<dbReference type="RefSeq" id="WP_249298822.1">
    <property type="nucleotide sequence ID" value="NZ_JACRSP010000001.1"/>
</dbReference>
<dbReference type="PANTHER" id="PTHR23135:SF4">
    <property type="entry name" value="UDP-N-ACETYLMURAMOYL-L-ALANYL-D-GLUTAMATE--2,6-DIAMINOPIMELATE LIGASE MURE HOMOLOG, CHLOROPLASTIC"/>
    <property type="match status" value="1"/>
</dbReference>
<reference evidence="24" key="1">
    <citation type="submission" date="2020-08" db="EMBL/GenBank/DDBJ databases">
        <title>Genome public.</title>
        <authorList>
            <person name="Liu C."/>
            <person name="Sun Q."/>
        </authorList>
    </citation>
    <scope>NUCLEOTIDE SEQUENCE</scope>
    <source>
        <strain evidence="24">BX7</strain>
    </source>
</reference>
<feature type="domain" description="Mur ligase N-terminal catalytic" evidence="21">
    <location>
        <begin position="22"/>
        <end position="91"/>
    </location>
</feature>
<protein>
    <recommendedName>
        <fullName evidence="15 19">UDP-N-acetylmuramoyl-L-alanyl-D-glutamate--2,6-diaminopimelate ligase</fullName>
        <ecNumber evidence="14 19">6.3.2.13</ecNumber>
    </recommendedName>
    <alternativeName>
        <fullName evidence="16 19">Meso-A2pm-adding enzyme</fullName>
    </alternativeName>
    <alternativeName>
        <fullName evidence="17 19">Meso-diaminopimelate-adding enzyme</fullName>
    </alternativeName>
    <alternativeName>
        <fullName evidence="18 19">UDP-MurNAc-L-Ala-D-Glu:meso-diaminopimelate ligase</fullName>
    </alternativeName>
    <alternativeName>
        <fullName evidence="19">UDP-MurNAc-tripeptide synthetase</fullName>
    </alternativeName>
    <alternativeName>
        <fullName evidence="19">UDP-N-acetylmuramyl-tripeptide synthetase</fullName>
    </alternativeName>
</protein>
<comment type="caution">
    <text evidence="24">The sequence shown here is derived from an EMBL/GenBank/DDBJ whole genome shotgun (WGS) entry which is preliminary data.</text>
</comment>
<evidence type="ECO:0000256" key="1">
    <source>
        <dbReference type="ARBA" id="ARBA00004752"/>
    </source>
</evidence>
<evidence type="ECO:0000256" key="9">
    <source>
        <dbReference type="ARBA" id="ARBA00022984"/>
    </source>
</evidence>
<evidence type="ECO:0000256" key="11">
    <source>
        <dbReference type="ARBA" id="ARBA00023316"/>
    </source>
</evidence>
<keyword evidence="25" id="KW-1185">Reference proteome</keyword>
<dbReference type="Gene3D" id="3.40.1390.10">
    <property type="entry name" value="MurE/MurF, N-terminal domain"/>
    <property type="match status" value="1"/>
</dbReference>
<evidence type="ECO:0000259" key="21">
    <source>
        <dbReference type="Pfam" id="PF01225"/>
    </source>
</evidence>
<evidence type="ECO:0000256" key="20">
    <source>
        <dbReference type="RuleBase" id="RU004135"/>
    </source>
</evidence>
<keyword evidence="10 19" id="KW-0131">Cell cycle</keyword>
<feature type="binding site" evidence="19">
    <location>
        <position position="177"/>
    </location>
    <ligand>
        <name>UDP-N-acetyl-alpha-D-muramoyl-L-alanyl-D-glutamate</name>
        <dbReference type="ChEBI" id="CHEBI:83900"/>
    </ligand>
</feature>
<dbReference type="GO" id="GO:0009252">
    <property type="term" value="P:peptidoglycan biosynthetic process"/>
    <property type="evidence" value="ECO:0007669"/>
    <property type="project" value="UniProtKB-UniRule"/>
</dbReference>
<comment type="pathway">
    <text evidence="1 19 20">Cell wall biogenesis; peptidoglycan biosynthesis.</text>
</comment>
<dbReference type="Pfam" id="PF08245">
    <property type="entry name" value="Mur_ligase_M"/>
    <property type="match status" value="1"/>
</dbReference>
<feature type="binding site" evidence="19">
    <location>
        <position position="451"/>
    </location>
    <ligand>
        <name>meso-2,6-diaminopimelate</name>
        <dbReference type="ChEBI" id="CHEBI:57791"/>
    </ligand>
</feature>
<evidence type="ECO:0000256" key="12">
    <source>
        <dbReference type="ARBA" id="ARBA00050251"/>
    </source>
</evidence>
<dbReference type="HAMAP" id="MF_00208">
    <property type="entry name" value="MurE"/>
    <property type="match status" value="1"/>
</dbReference>
<evidence type="ECO:0000259" key="23">
    <source>
        <dbReference type="Pfam" id="PF08245"/>
    </source>
</evidence>
<evidence type="ECO:0000256" key="4">
    <source>
        <dbReference type="ARBA" id="ARBA00022598"/>
    </source>
</evidence>
<gene>
    <name evidence="19" type="primary">murE</name>
    <name evidence="24" type="ORF">H8695_00540</name>
</gene>
<evidence type="ECO:0000256" key="15">
    <source>
        <dbReference type="ARBA" id="ARBA00072883"/>
    </source>
</evidence>
<dbReference type="InterPro" id="IPR035911">
    <property type="entry name" value="MurE/MurF_N"/>
</dbReference>
<keyword evidence="5 19" id="KW-0132">Cell division</keyword>
<dbReference type="Gene3D" id="3.90.190.20">
    <property type="entry name" value="Mur ligase, C-terminal domain"/>
    <property type="match status" value="1"/>
</dbReference>
<evidence type="ECO:0000256" key="19">
    <source>
        <dbReference type="HAMAP-Rule" id="MF_00208"/>
    </source>
</evidence>
<dbReference type="SUPFAM" id="SSF53244">
    <property type="entry name" value="MurD-like peptide ligases, peptide-binding domain"/>
    <property type="match status" value="1"/>
</dbReference>
<dbReference type="SUPFAM" id="SSF63418">
    <property type="entry name" value="MurE/MurF N-terminal domain"/>
    <property type="match status" value="1"/>
</dbReference>
<feature type="domain" description="Mur ligase C-terminal" evidence="22">
    <location>
        <begin position="326"/>
        <end position="453"/>
    </location>
</feature>
<evidence type="ECO:0000256" key="16">
    <source>
        <dbReference type="ARBA" id="ARBA00075482"/>
    </source>
</evidence>
<comment type="function">
    <text evidence="13 19">Catalyzes the addition of meso-diaminopimelic acid to the nucleotide precursor UDP-N-acetylmuramoyl-L-alanyl-D-glutamate (UMAG) in the biosynthesis of bacterial cell-wall peptidoglycan.</text>
</comment>
<comment type="catalytic activity">
    <reaction evidence="12 19">
        <text>UDP-N-acetyl-alpha-D-muramoyl-L-alanyl-D-glutamate + meso-2,6-diaminopimelate + ATP = UDP-N-acetyl-alpha-D-muramoyl-L-alanyl-gamma-D-glutamyl-meso-2,6-diaminopimelate + ADP + phosphate + H(+)</text>
        <dbReference type="Rhea" id="RHEA:23676"/>
        <dbReference type="ChEBI" id="CHEBI:15378"/>
        <dbReference type="ChEBI" id="CHEBI:30616"/>
        <dbReference type="ChEBI" id="CHEBI:43474"/>
        <dbReference type="ChEBI" id="CHEBI:57791"/>
        <dbReference type="ChEBI" id="CHEBI:83900"/>
        <dbReference type="ChEBI" id="CHEBI:83905"/>
        <dbReference type="ChEBI" id="CHEBI:456216"/>
        <dbReference type="EC" id="6.3.2.13"/>
    </reaction>
</comment>
<feature type="modified residue" description="N6-carboxylysine" evidence="19">
    <location>
        <position position="217"/>
    </location>
</feature>
<comment type="PTM">
    <text evidence="19">Carboxylation is probably crucial for Mg(2+) binding and, consequently, for the gamma-phosphate positioning of ATP.</text>
</comment>
<keyword evidence="6 19" id="KW-0547">Nucleotide-binding</keyword>
<dbReference type="NCBIfam" id="NF001124">
    <property type="entry name" value="PRK00139.1-2"/>
    <property type="match status" value="1"/>
</dbReference>
<dbReference type="PROSITE" id="PS01011">
    <property type="entry name" value="FOLYLPOLYGLU_SYNT_1"/>
    <property type="match status" value="1"/>
</dbReference>
<keyword evidence="8 19" id="KW-0133">Cell shape</keyword>
<evidence type="ECO:0000256" key="8">
    <source>
        <dbReference type="ARBA" id="ARBA00022960"/>
    </source>
</evidence>
<dbReference type="Pfam" id="PF02875">
    <property type="entry name" value="Mur_ligase_C"/>
    <property type="match status" value="1"/>
</dbReference>
<evidence type="ECO:0000256" key="10">
    <source>
        <dbReference type="ARBA" id="ARBA00023306"/>
    </source>
</evidence>
<keyword evidence="19" id="KW-0460">Magnesium</keyword>
<evidence type="ECO:0000256" key="2">
    <source>
        <dbReference type="ARBA" id="ARBA00005898"/>
    </source>
</evidence>
<keyword evidence="11 19" id="KW-0961">Cell wall biogenesis/degradation</keyword>
<dbReference type="InterPro" id="IPR036565">
    <property type="entry name" value="Mur-like_cat_sf"/>
</dbReference>
<evidence type="ECO:0000256" key="13">
    <source>
        <dbReference type="ARBA" id="ARBA00056782"/>
    </source>
</evidence>
<dbReference type="AlphaFoldDB" id="A0A926DDT6"/>
<dbReference type="GO" id="GO:0005737">
    <property type="term" value="C:cytoplasm"/>
    <property type="evidence" value="ECO:0007669"/>
    <property type="project" value="UniProtKB-SubCell"/>
</dbReference>
<dbReference type="GO" id="GO:0008765">
    <property type="term" value="F:UDP-N-acetylmuramoylalanyl-D-glutamate-2,6-diaminopimelate ligase activity"/>
    <property type="evidence" value="ECO:0007669"/>
    <property type="project" value="UniProtKB-UniRule"/>
</dbReference>